<protein>
    <submittedName>
        <fullName evidence="2">Uncharacterized protein</fullName>
    </submittedName>
</protein>
<dbReference type="EMBL" id="JBFOLJ010000008">
    <property type="protein sequence ID" value="KAL2514980.1"/>
    <property type="molecule type" value="Genomic_DNA"/>
</dbReference>
<dbReference type="PROSITE" id="PS51257">
    <property type="entry name" value="PROKAR_LIPOPROTEIN"/>
    <property type="match status" value="1"/>
</dbReference>
<evidence type="ECO:0000256" key="1">
    <source>
        <dbReference type="SAM" id="Phobius"/>
    </source>
</evidence>
<gene>
    <name evidence="2" type="ORF">Fot_28951</name>
</gene>
<keyword evidence="1" id="KW-0812">Transmembrane</keyword>
<comment type="caution">
    <text evidence="2">The sequence shown here is derived from an EMBL/GenBank/DDBJ whole genome shotgun (WGS) entry which is preliminary data.</text>
</comment>
<accession>A0ABD1TQG3</accession>
<evidence type="ECO:0000313" key="2">
    <source>
        <dbReference type="EMBL" id="KAL2514980.1"/>
    </source>
</evidence>
<keyword evidence="3" id="KW-1185">Reference proteome</keyword>
<name>A0ABD1TQG3_9LAMI</name>
<keyword evidence="1" id="KW-0472">Membrane</keyword>
<dbReference type="AlphaFoldDB" id="A0ABD1TQG3"/>
<dbReference type="Proteomes" id="UP001604277">
    <property type="component" value="Unassembled WGS sequence"/>
</dbReference>
<organism evidence="2 3">
    <name type="scientific">Forsythia ovata</name>
    <dbReference type="NCBI Taxonomy" id="205694"/>
    <lineage>
        <taxon>Eukaryota</taxon>
        <taxon>Viridiplantae</taxon>
        <taxon>Streptophyta</taxon>
        <taxon>Embryophyta</taxon>
        <taxon>Tracheophyta</taxon>
        <taxon>Spermatophyta</taxon>
        <taxon>Magnoliopsida</taxon>
        <taxon>eudicotyledons</taxon>
        <taxon>Gunneridae</taxon>
        <taxon>Pentapetalae</taxon>
        <taxon>asterids</taxon>
        <taxon>lamiids</taxon>
        <taxon>Lamiales</taxon>
        <taxon>Oleaceae</taxon>
        <taxon>Forsythieae</taxon>
        <taxon>Forsythia</taxon>
    </lineage>
</organism>
<feature type="transmembrane region" description="Helical" evidence="1">
    <location>
        <begin position="12"/>
        <end position="32"/>
    </location>
</feature>
<sequence length="137" mass="14938">MDPYRQKDRSVVFISLIVSCSGIPGAYLGGLIDGRPSTSSTLTLTTLERTESNKSSSTTFLSTESNKSSKGFWGLHHLHEPKVLNTAKVKLSCAISSLVRSGLRPPGHRLYESCLLTHATITLVAHSDSPQVDRRKN</sequence>
<proteinExistence type="predicted"/>
<evidence type="ECO:0000313" key="3">
    <source>
        <dbReference type="Proteomes" id="UP001604277"/>
    </source>
</evidence>
<reference evidence="3" key="1">
    <citation type="submission" date="2024-07" db="EMBL/GenBank/DDBJ databases">
        <title>Two chromosome-level genome assemblies of Korean endemic species Abeliophyllum distichum and Forsythia ovata (Oleaceae).</title>
        <authorList>
            <person name="Jang H."/>
        </authorList>
    </citation>
    <scope>NUCLEOTIDE SEQUENCE [LARGE SCALE GENOMIC DNA]</scope>
</reference>
<keyword evidence="1" id="KW-1133">Transmembrane helix</keyword>